<keyword evidence="6" id="KW-0012">Acyltransferase</keyword>
<dbReference type="GO" id="GO:0008610">
    <property type="term" value="P:lipid biosynthetic process"/>
    <property type="evidence" value="ECO:0007669"/>
    <property type="project" value="UniProtKB-ARBA"/>
</dbReference>
<keyword evidence="3" id="KW-0997">Cell inner membrane</keyword>
<dbReference type="GO" id="GO:0005886">
    <property type="term" value="C:plasma membrane"/>
    <property type="evidence" value="ECO:0007669"/>
    <property type="project" value="UniProtKB-SubCell"/>
</dbReference>
<sequence length="321" mass="37265">MTNTQEKKVIADHLEYSPQFKKSWFAFGYWGIWILIGLLWLLKWVPWWVRSMVAWPFAWLVYAVSAKRRKIARINLQLCFPSMSSKKVTKIVRQHFYLKVRTVIDYGVLWWASAQRMNRLVRIKNPEYYQRALATGKSVIVLTCHSFAVEYGGIRLSADYQASSVAKQLKNPLLDYFLQHGRKRAGAIIYDRSAGLKPVIKSVRRGCYLYYIPDEDHGGNHSDFADFFNVSASTLTTLGRLAKLCNAVVVPGICYYRVGKGDYVMHLLPMNDKFSEYNKLQSAEEMNKIFEQLVSLSVPQYMWGMKLFNRRPAAEKNPYHS</sequence>
<dbReference type="PANTHER" id="PTHR30606">
    <property type="entry name" value="LIPID A BIOSYNTHESIS LAUROYL ACYLTRANSFERASE"/>
    <property type="match status" value="1"/>
</dbReference>
<keyword evidence="2" id="KW-1003">Cell membrane</keyword>
<dbReference type="GO" id="GO:0016746">
    <property type="term" value="F:acyltransferase activity"/>
    <property type="evidence" value="ECO:0007669"/>
    <property type="project" value="UniProtKB-KW"/>
</dbReference>
<feature type="transmembrane region" description="Helical" evidence="7">
    <location>
        <begin position="47"/>
        <end position="65"/>
    </location>
</feature>
<comment type="subcellular location">
    <subcellularLocation>
        <location evidence="1">Cell inner membrane</location>
    </subcellularLocation>
</comment>
<evidence type="ECO:0000256" key="5">
    <source>
        <dbReference type="ARBA" id="ARBA00023136"/>
    </source>
</evidence>
<accession>A0A3B0YKB0</accession>
<dbReference type="AlphaFoldDB" id="A0A3B0YKB0"/>
<evidence type="ECO:0000313" key="8">
    <source>
        <dbReference type="EMBL" id="VAW79851.1"/>
    </source>
</evidence>
<dbReference type="PANTHER" id="PTHR30606:SF4">
    <property type="entry name" value="LIPID A BIOSYNTHESIS MYRISTOYLTRANSFERASE"/>
    <property type="match status" value="1"/>
</dbReference>
<keyword evidence="5 7" id="KW-0472">Membrane</keyword>
<keyword evidence="4" id="KW-0808">Transferase</keyword>
<dbReference type="PIRSF" id="PIRSF026649">
    <property type="entry name" value="MsbB"/>
    <property type="match status" value="1"/>
</dbReference>
<gene>
    <name evidence="8" type="ORF">MNBD_GAMMA12-3135</name>
</gene>
<evidence type="ECO:0000256" key="4">
    <source>
        <dbReference type="ARBA" id="ARBA00022679"/>
    </source>
</evidence>
<dbReference type="CDD" id="cd07984">
    <property type="entry name" value="LPLAT_LABLAT-like"/>
    <property type="match status" value="1"/>
</dbReference>
<organism evidence="8">
    <name type="scientific">hydrothermal vent metagenome</name>
    <dbReference type="NCBI Taxonomy" id="652676"/>
    <lineage>
        <taxon>unclassified sequences</taxon>
        <taxon>metagenomes</taxon>
        <taxon>ecological metagenomes</taxon>
    </lineage>
</organism>
<dbReference type="EMBL" id="UOFL01000183">
    <property type="protein sequence ID" value="VAW79851.1"/>
    <property type="molecule type" value="Genomic_DNA"/>
</dbReference>
<evidence type="ECO:0000256" key="2">
    <source>
        <dbReference type="ARBA" id="ARBA00022475"/>
    </source>
</evidence>
<dbReference type="GO" id="GO:1901137">
    <property type="term" value="P:carbohydrate derivative biosynthetic process"/>
    <property type="evidence" value="ECO:0007669"/>
    <property type="project" value="UniProtKB-ARBA"/>
</dbReference>
<protein>
    <recommendedName>
        <fullName evidence="9">Lipid A biosynthesis lauroyl acyltransferase</fullName>
    </recommendedName>
</protein>
<evidence type="ECO:0008006" key="9">
    <source>
        <dbReference type="Google" id="ProtNLM"/>
    </source>
</evidence>
<name>A0A3B0YKB0_9ZZZZ</name>
<proteinExistence type="predicted"/>
<evidence type="ECO:0000256" key="6">
    <source>
        <dbReference type="ARBA" id="ARBA00023315"/>
    </source>
</evidence>
<evidence type="ECO:0000256" key="7">
    <source>
        <dbReference type="SAM" id="Phobius"/>
    </source>
</evidence>
<evidence type="ECO:0000256" key="1">
    <source>
        <dbReference type="ARBA" id="ARBA00004533"/>
    </source>
</evidence>
<evidence type="ECO:0000256" key="3">
    <source>
        <dbReference type="ARBA" id="ARBA00022519"/>
    </source>
</evidence>
<reference evidence="8" key="1">
    <citation type="submission" date="2018-06" db="EMBL/GenBank/DDBJ databases">
        <authorList>
            <person name="Zhirakovskaya E."/>
        </authorList>
    </citation>
    <scope>NUCLEOTIDE SEQUENCE</scope>
</reference>
<feature type="transmembrane region" description="Helical" evidence="7">
    <location>
        <begin position="24"/>
        <end position="41"/>
    </location>
</feature>
<keyword evidence="7" id="KW-1133">Transmembrane helix</keyword>
<keyword evidence="7" id="KW-0812">Transmembrane</keyword>
<dbReference type="InterPro" id="IPR004960">
    <property type="entry name" value="LipA_acyltrans"/>
</dbReference>
<dbReference type="Pfam" id="PF03279">
    <property type="entry name" value="Lip_A_acyltrans"/>
    <property type="match status" value="1"/>
</dbReference>